<feature type="transmembrane region" description="Helical" evidence="9">
    <location>
        <begin position="180"/>
        <end position="199"/>
    </location>
</feature>
<dbReference type="EMBL" id="JACHWP010000002">
    <property type="protein sequence ID" value="MBB3022968.1"/>
    <property type="molecule type" value="Genomic_DNA"/>
</dbReference>
<keyword evidence="3" id="KW-1003">Cell membrane</keyword>
<feature type="transmembrane region" description="Helical" evidence="9">
    <location>
        <begin position="426"/>
        <end position="443"/>
    </location>
</feature>
<keyword evidence="6 9" id="KW-0472">Membrane</keyword>
<proteinExistence type="inferred from homology"/>
<dbReference type="RefSeq" id="WP_183375674.1">
    <property type="nucleotide sequence ID" value="NZ_CBCSFZ010000001.1"/>
</dbReference>
<feature type="transmembrane region" description="Helical" evidence="9">
    <location>
        <begin position="141"/>
        <end position="159"/>
    </location>
</feature>
<comment type="subcellular location">
    <subcellularLocation>
        <location evidence="1">Cell membrane</location>
        <topology evidence="1">Multi-pass membrane protein</topology>
    </subcellularLocation>
    <subcellularLocation>
        <location evidence="7">Membrane</location>
        <topology evidence="7">Multi-pass membrane protein</topology>
    </subcellularLocation>
</comment>
<evidence type="ECO:0000256" key="6">
    <source>
        <dbReference type="ARBA" id="ARBA00023136"/>
    </source>
</evidence>
<accession>A0A839QTL0</accession>
<feature type="transmembrane region" description="Helical" evidence="9">
    <location>
        <begin position="394"/>
        <end position="414"/>
    </location>
</feature>
<evidence type="ECO:0000256" key="9">
    <source>
        <dbReference type="SAM" id="Phobius"/>
    </source>
</evidence>
<dbReference type="CDD" id="cd17346">
    <property type="entry name" value="MFS_DtpA_like"/>
    <property type="match status" value="1"/>
</dbReference>
<evidence type="ECO:0000256" key="5">
    <source>
        <dbReference type="ARBA" id="ARBA00022989"/>
    </source>
</evidence>
<evidence type="ECO:0000313" key="10">
    <source>
        <dbReference type="EMBL" id="MBB3022968.1"/>
    </source>
</evidence>
<comment type="similarity">
    <text evidence="7">Belongs to the major facilitator superfamily. Proton-dependent oligopeptide transporter (POT/PTR) (TC 2.A.17) family.</text>
</comment>
<evidence type="ECO:0000256" key="1">
    <source>
        <dbReference type="ARBA" id="ARBA00004651"/>
    </source>
</evidence>
<evidence type="ECO:0000256" key="3">
    <source>
        <dbReference type="ARBA" id="ARBA00022475"/>
    </source>
</evidence>
<dbReference type="PANTHER" id="PTHR23517:SF15">
    <property type="entry name" value="PROTON-DEPENDENT OLIGOPEPTIDE FAMILY TRANSPORT PROTEIN"/>
    <property type="match status" value="1"/>
</dbReference>
<dbReference type="Gene3D" id="1.20.1250.20">
    <property type="entry name" value="MFS general substrate transporter like domains"/>
    <property type="match status" value="1"/>
</dbReference>
<dbReference type="InterPro" id="IPR005279">
    <property type="entry name" value="Dipep/tripep_permease"/>
</dbReference>
<organism evidence="10 11">
    <name type="scientific">Helcobacillus massiliensis</name>
    <dbReference type="NCBI Taxonomy" id="521392"/>
    <lineage>
        <taxon>Bacteria</taxon>
        <taxon>Bacillati</taxon>
        <taxon>Actinomycetota</taxon>
        <taxon>Actinomycetes</taxon>
        <taxon>Micrococcales</taxon>
        <taxon>Dermabacteraceae</taxon>
        <taxon>Helcobacillus</taxon>
    </lineage>
</organism>
<keyword evidence="2 7" id="KW-0813">Transport</keyword>
<feature type="transmembrane region" description="Helical" evidence="9">
    <location>
        <begin position="116"/>
        <end position="135"/>
    </location>
</feature>
<feature type="transmembrane region" description="Helical" evidence="9">
    <location>
        <begin position="205"/>
        <end position="225"/>
    </location>
</feature>
<sequence>MSTARNEAGTAIGEETISRRAAYVPEGLRTGPSVNDRSFIGHPGGLPWMLQVEMWERFSWFGMRAILLYFLTDTLANQGLGLSTTAGQVVVSAYGAAVLLMTIPGGIVADRVLGPWMSTLVGGSVIMAGHVVLAIPSVPTSWVGLILIAIGTGFIKPNLSTVVGGLYDKNDPRRDQGFQYFYMSINVGSLVAPLLISFLRGMFGYHIAFMAAAVGMAFALIAFFYGRRRLGEFAFTIPNPLQPGEGKKMALLGLGIVALAGGLVAFFSLVVFADSEDPLVGAISWSLFIFAFVTALGYFLTMFRSPRVTAQERSHLSAFTPLWVGNVLFVVIFEQAAGKMATFALDNTDRSVFGLFELAPAMYQSFNPLFVLLLAPVLGWLFTRRAGRFPNTAAKFAISLVIIGVSALMMGYGFSTWPGGAALAPFWFLAAVFFVQTVAELFMNPVGLSVTTKLAPRYFASQTMTLWLLAPAVGMGLTSVVIQMASGVGDGVFYTMLGVVTLVVSVGMFVIAPWVQSKMDDIDQREREGKASMERAEQGSEPADVA</sequence>
<reference evidence="10 11" key="1">
    <citation type="submission" date="2020-08" db="EMBL/GenBank/DDBJ databases">
        <title>Sequencing the genomes of 1000 actinobacteria strains.</title>
        <authorList>
            <person name="Klenk H.-P."/>
        </authorList>
    </citation>
    <scope>NUCLEOTIDE SEQUENCE [LARGE SCALE GENOMIC DNA]</scope>
    <source>
        <strain evidence="10 11">DSM 23040</strain>
    </source>
</reference>
<evidence type="ECO:0000256" key="7">
    <source>
        <dbReference type="RuleBase" id="RU003755"/>
    </source>
</evidence>
<dbReference type="InterPro" id="IPR018456">
    <property type="entry name" value="PTR2_symporter_CS"/>
</dbReference>
<dbReference type="Pfam" id="PF00854">
    <property type="entry name" value="PTR2"/>
    <property type="match status" value="1"/>
</dbReference>
<protein>
    <submittedName>
        <fullName evidence="10">POT family proton-dependent oligopeptide transporter</fullName>
    </submittedName>
</protein>
<dbReference type="Proteomes" id="UP000568050">
    <property type="component" value="Unassembled WGS sequence"/>
</dbReference>
<feature type="transmembrane region" description="Helical" evidence="9">
    <location>
        <begin position="322"/>
        <end position="345"/>
    </location>
</feature>
<dbReference type="PANTHER" id="PTHR23517">
    <property type="entry name" value="RESISTANCE PROTEIN MDTM, PUTATIVE-RELATED-RELATED"/>
    <property type="match status" value="1"/>
</dbReference>
<keyword evidence="11" id="KW-1185">Reference proteome</keyword>
<comment type="caution">
    <text evidence="10">The sequence shown here is derived from an EMBL/GenBank/DDBJ whole genome shotgun (WGS) entry which is preliminary data.</text>
</comment>
<dbReference type="AlphaFoldDB" id="A0A839QTL0"/>
<dbReference type="SUPFAM" id="SSF103473">
    <property type="entry name" value="MFS general substrate transporter"/>
    <property type="match status" value="1"/>
</dbReference>
<name>A0A839QTL0_9MICO</name>
<dbReference type="GO" id="GO:0006857">
    <property type="term" value="P:oligopeptide transport"/>
    <property type="evidence" value="ECO:0007669"/>
    <property type="project" value="InterPro"/>
</dbReference>
<dbReference type="InterPro" id="IPR050171">
    <property type="entry name" value="MFS_Transporters"/>
</dbReference>
<keyword evidence="4 7" id="KW-0812">Transmembrane</keyword>
<feature type="transmembrane region" description="Helical" evidence="9">
    <location>
        <begin position="491"/>
        <end position="515"/>
    </location>
</feature>
<dbReference type="NCBIfam" id="TIGR00924">
    <property type="entry name" value="yjdL_sub1_fam"/>
    <property type="match status" value="1"/>
</dbReference>
<evidence type="ECO:0000256" key="8">
    <source>
        <dbReference type="SAM" id="MobiDB-lite"/>
    </source>
</evidence>
<dbReference type="InterPro" id="IPR000109">
    <property type="entry name" value="POT_fam"/>
</dbReference>
<feature type="transmembrane region" description="Helical" evidence="9">
    <location>
        <begin position="58"/>
        <end position="76"/>
    </location>
</feature>
<keyword evidence="5 9" id="KW-1133">Transmembrane helix</keyword>
<gene>
    <name evidence="10" type="ORF">FHX50_001251</name>
</gene>
<dbReference type="GO" id="GO:0005886">
    <property type="term" value="C:plasma membrane"/>
    <property type="evidence" value="ECO:0007669"/>
    <property type="project" value="UniProtKB-SubCell"/>
</dbReference>
<dbReference type="PROSITE" id="PS01023">
    <property type="entry name" value="PTR2_2"/>
    <property type="match status" value="1"/>
</dbReference>
<feature type="transmembrane region" description="Helical" evidence="9">
    <location>
        <begin position="88"/>
        <end position="109"/>
    </location>
</feature>
<evidence type="ECO:0000256" key="2">
    <source>
        <dbReference type="ARBA" id="ARBA00022448"/>
    </source>
</evidence>
<feature type="transmembrane region" description="Helical" evidence="9">
    <location>
        <begin position="365"/>
        <end position="382"/>
    </location>
</feature>
<feature type="compositionally biased region" description="Basic and acidic residues" evidence="8">
    <location>
        <begin position="523"/>
        <end position="538"/>
    </location>
</feature>
<feature type="transmembrane region" description="Helical" evidence="9">
    <location>
        <begin position="250"/>
        <end position="273"/>
    </location>
</feature>
<dbReference type="GO" id="GO:1904680">
    <property type="term" value="F:peptide transmembrane transporter activity"/>
    <property type="evidence" value="ECO:0007669"/>
    <property type="project" value="InterPro"/>
</dbReference>
<evidence type="ECO:0000313" key="11">
    <source>
        <dbReference type="Proteomes" id="UP000568050"/>
    </source>
</evidence>
<evidence type="ECO:0000256" key="4">
    <source>
        <dbReference type="ARBA" id="ARBA00022692"/>
    </source>
</evidence>
<feature type="transmembrane region" description="Helical" evidence="9">
    <location>
        <begin position="279"/>
        <end position="301"/>
    </location>
</feature>
<feature type="transmembrane region" description="Helical" evidence="9">
    <location>
        <begin position="464"/>
        <end position="485"/>
    </location>
</feature>
<dbReference type="InterPro" id="IPR036259">
    <property type="entry name" value="MFS_trans_sf"/>
</dbReference>
<feature type="region of interest" description="Disordered" evidence="8">
    <location>
        <begin position="523"/>
        <end position="546"/>
    </location>
</feature>